<dbReference type="Proteomes" id="UP000035642">
    <property type="component" value="Unassembled WGS sequence"/>
</dbReference>
<evidence type="ECO:0000259" key="7">
    <source>
        <dbReference type="Pfam" id="PF09779"/>
    </source>
</evidence>
<dbReference type="Pfam" id="PF09779">
    <property type="entry name" value="Ima1_N"/>
    <property type="match status" value="1"/>
</dbReference>
<dbReference type="GO" id="GO:0030473">
    <property type="term" value="P:nuclear migration along microtubule"/>
    <property type="evidence" value="ECO:0007669"/>
    <property type="project" value="TreeGrafter"/>
</dbReference>
<comment type="similarity">
    <text evidence="2">Belongs to the TMEM201 family.</text>
</comment>
<dbReference type="PANTHER" id="PTHR28646:SF1">
    <property type="entry name" value="TRANSMEMBRANE PROTEIN 201"/>
    <property type="match status" value="1"/>
</dbReference>
<reference evidence="8" key="1">
    <citation type="submission" date="2012-09" db="EMBL/GenBank/DDBJ databases">
        <authorList>
            <person name="Martin A.A."/>
        </authorList>
    </citation>
    <scope>NUCLEOTIDE SEQUENCE</scope>
</reference>
<dbReference type="WBParaSite" id="ACAC_0001004801-mRNA-1">
    <property type="protein sequence ID" value="ACAC_0001004801-mRNA-1"/>
    <property type="gene ID" value="ACAC_0001004801"/>
</dbReference>
<evidence type="ECO:0000313" key="8">
    <source>
        <dbReference type="Proteomes" id="UP000035642"/>
    </source>
</evidence>
<dbReference type="InterPro" id="IPR018617">
    <property type="entry name" value="Ima1_N"/>
</dbReference>
<keyword evidence="6" id="KW-0539">Nucleus</keyword>
<dbReference type="GO" id="GO:0005637">
    <property type="term" value="C:nuclear inner membrane"/>
    <property type="evidence" value="ECO:0007669"/>
    <property type="project" value="UniProtKB-SubCell"/>
</dbReference>
<dbReference type="PANTHER" id="PTHR28646">
    <property type="entry name" value="TRANSMEMBRANE PROTEIN 201"/>
    <property type="match status" value="1"/>
</dbReference>
<evidence type="ECO:0000256" key="1">
    <source>
        <dbReference type="ARBA" id="ARBA00004473"/>
    </source>
</evidence>
<evidence type="ECO:0000256" key="6">
    <source>
        <dbReference type="ARBA" id="ARBA00023242"/>
    </source>
</evidence>
<evidence type="ECO:0000256" key="3">
    <source>
        <dbReference type="ARBA" id="ARBA00022692"/>
    </source>
</evidence>
<protein>
    <submittedName>
        <fullName evidence="9">Ima1_N domain-containing protein</fullName>
    </submittedName>
</protein>
<name>A0A0K0DG79_ANGCA</name>
<evidence type="ECO:0000256" key="5">
    <source>
        <dbReference type="ARBA" id="ARBA00023136"/>
    </source>
</evidence>
<dbReference type="InterPro" id="IPR040041">
    <property type="entry name" value="TMEM201"/>
</dbReference>
<keyword evidence="8" id="KW-1185">Reference proteome</keyword>
<dbReference type="GO" id="GO:0005521">
    <property type="term" value="F:lamin binding"/>
    <property type="evidence" value="ECO:0007669"/>
    <property type="project" value="TreeGrafter"/>
</dbReference>
<comment type="subcellular location">
    <subcellularLocation>
        <location evidence="1">Nucleus inner membrane</location>
        <topology evidence="1">Multi-pass membrane protein</topology>
    </subcellularLocation>
</comment>
<dbReference type="GO" id="GO:0051015">
    <property type="term" value="F:actin filament binding"/>
    <property type="evidence" value="ECO:0007669"/>
    <property type="project" value="TreeGrafter"/>
</dbReference>
<evidence type="ECO:0000256" key="2">
    <source>
        <dbReference type="ARBA" id="ARBA00007600"/>
    </source>
</evidence>
<evidence type="ECO:0000256" key="4">
    <source>
        <dbReference type="ARBA" id="ARBA00022989"/>
    </source>
</evidence>
<evidence type="ECO:0000313" key="9">
    <source>
        <dbReference type="WBParaSite" id="ACAC_0001004801-mRNA-1"/>
    </source>
</evidence>
<reference evidence="9" key="2">
    <citation type="submission" date="2017-02" db="UniProtKB">
        <authorList>
            <consortium name="WormBaseParasite"/>
        </authorList>
    </citation>
    <scope>IDENTIFICATION</scope>
</reference>
<feature type="domain" description="Ima1 N-terminal" evidence="7">
    <location>
        <begin position="28"/>
        <end position="144"/>
    </location>
</feature>
<accession>A0A0K0DG79</accession>
<keyword evidence="4" id="KW-1133">Transmembrane helix</keyword>
<keyword evidence="3" id="KW-0812">Transmembrane</keyword>
<dbReference type="AlphaFoldDB" id="A0A0K0DG79"/>
<organism evidence="8 9">
    <name type="scientific">Angiostrongylus cantonensis</name>
    <name type="common">Rat lungworm</name>
    <dbReference type="NCBI Taxonomy" id="6313"/>
    <lineage>
        <taxon>Eukaryota</taxon>
        <taxon>Metazoa</taxon>
        <taxon>Ecdysozoa</taxon>
        <taxon>Nematoda</taxon>
        <taxon>Chromadorea</taxon>
        <taxon>Rhabditida</taxon>
        <taxon>Rhabditina</taxon>
        <taxon>Rhabditomorpha</taxon>
        <taxon>Strongyloidea</taxon>
        <taxon>Metastrongylidae</taxon>
        <taxon>Angiostrongylus</taxon>
    </lineage>
</organism>
<keyword evidence="5" id="KW-0472">Membrane</keyword>
<sequence length="169" mass="19723">MEVIVAVAACVVTPLVYRSLRYHFYTKVNCWFCQHDQRVPFEQQNSFICASCEQYNGFDESGGYNRKIPGQHCVVAVKPTRRFCTSNMKGSGSNGLCDNCNRQQEIILRRIAEFEPSDDNHWNEEVEIYRYKLNKAYPLCVRCTFVAQDKMQQEKWLHFGCECSCKGQY</sequence>
<proteinExistence type="inferred from homology"/>
<dbReference type="STRING" id="6313.A0A0K0DG79"/>